<dbReference type="AlphaFoldDB" id="A0A1Y1ZKX5"/>
<feature type="region of interest" description="Disordered" evidence="1">
    <location>
        <begin position="1"/>
        <end position="27"/>
    </location>
</feature>
<reference evidence="2 3" key="1">
    <citation type="submission" date="2016-07" db="EMBL/GenBank/DDBJ databases">
        <title>Pervasive Adenine N6-methylation of Active Genes in Fungi.</title>
        <authorList>
            <consortium name="DOE Joint Genome Institute"/>
            <person name="Mondo S.J."/>
            <person name="Dannebaum R.O."/>
            <person name="Kuo R.C."/>
            <person name="Labutti K."/>
            <person name="Haridas S."/>
            <person name="Kuo A."/>
            <person name="Salamov A."/>
            <person name="Ahrendt S.R."/>
            <person name="Lipzen A."/>
            <person name="Sullivan W."/>
            <person name="Andreopoulos W.B."/>
            <person name="Clum A."/>
            <person name="Lindquist E."/>
            <person name="Daum C."/>
            <person name="Ramamoorthy G.K."/>
            <person name="Gryganskyi A."/>
            <person name="Culley D."/>
            <person name="Magnuson J.K."/>
            <person name="James T.Y."/>
            <person name="O'Malley M.A."/>
            <person name="Stajich J.E."/>
            <person name="Spatafora J.W."/>
            <person name="Visel A."/>
            <person name="Grigoriev I.V."/>
        </authorList>
    </citation>
    <scope>NUCLEOTIDE SEQUENCE [LARGE SCALE GENOMIC DNA]</scope>
    <source>
        <strain evidence="2 3">CBS 115471</strain>
    </source>
</reference>
<dbReference type="EMBL" id="MCFA01000067">
    <property type="protein sequence ID" value="ORY10902.1"/>
    <property type="molecule type" value="Genomic_DNA"/>
</dbReference>
<evidence type="ECO:0000313" key="2">
    <source>
        <dbReference type="EMBL" id="ORY10902.1"/>
    </source>
</evidence>
<evidence type="ECO:0000256" key="1">
    <source>
        <dbReference type="SAM" id="MobiDB-lite"/>
    </source>
</evidence>
<dbReference type="Proteomes" id="UP000193144">
    <property type="component" value="Unassembled WGS sequence"/>
</dbReference>
<organism evidence="2 3">
    <name type="scientific">Clohesyomyces aquaticus</name>
    <dbReference type="NCBI Taxonomy" id="1231657"/>
    <lineage>
        <taxon>Eukaryota</taxon>
        <taxon>Fungi</taxon>
        <taxon>Dikarya</taxon>
        <taxon>Ascomycota</taxon>
        <taxon>Pezizomycotina</taxon>
        <taxon>Dothideomycetes</taxon>
        <taxon>Pleosporomycetidae</taxon>
        <taxon>Pleosporales</taxon>
        <taxon>Lindgomycetaceae</taxon>
        <taxon>Clohesyomyces</taxon>
    </lineage>
</organism>
<proteinExistence type="predicted"/>
<evidence type="ECO:0000313" key="3">
    <source>
        <dbReference type="Proteomes" id="UP000193144"/>
    </source>
</evidence>
<dbReference type="OrthoDB" id="3763505at2759"/>
<keyword evidence="3" id="KW-1185">Reference proteome</keyword>
<sequence>MQKARMQRKRLDQPTSGNEVVDHGVESTPGQKLRVTLKRFLTTAWPSLIGICENGLLRSNNVQKSSGEAGMLCLVSLRSVVPRLSFLHRSLHLPAPTKKNEKKMAKTYNSRDSLLVTHATTNPLVSSLSTAKQTGSAIVSLLIDKKITKLSVFRR</sequence>
<name>A0A1Y1ZKX5_9PLEO</name>
<accession>A0A1Y1ZKX5</accession>
<comment type="caution">
    <text evidence="2">The sequence shown here is derived from an EMBL/GenBank/DDBJ whole genome shotgun (WGS) entry which is preliminary data.</text>
</comment>
<protein>
    <submittedName>
        <fullName evidence="2">Uncharacterized protein</fullName>
    </submittedName>
</protein>
<gene>
    <name evidence="2" type="ORF">BCR34DRAFT_339040</name>
</gene>